<reference evidence="2 3" key="1">
    <citation type="submission" date="2024-04" db="EMBL/GenBank/DDBJ databases">
        <title>Human intestinal bacterial collection.</title>
        <authorList>
            <person name="Pauvert C."/>
            <person name="Hitch T.C.A."/>
            <person name="Clavel T."/>
        </authorList>
    </citation>
    <scope>NUCLEOTIDE SEQUENCE [LARGE SCALE GENOMIC DNA]</scope>
    <source>
        <strain evidence="2 3">CLA-KB-H42</strain>
    </source>
</reference>
<keyword evidence="1" id="KW-1133">Transmembrane helix</keyword>
<dbReference type="Proteomes" id="UP001487305">
    <property type="component" value="Unassembled WGS sequence"/>
</dbReference>
<proteinExistence type="predicted"/>
<sequence length="86" mass="9541">MGLFYVQIAISFFVCSCAAAIFIWLLYRLACMFDDVRYLADVAQANGAPVERKRSPLRFIVIAVGTVAALYGFSLTFGLNLLAWLP</sequence>
<feature type="transmembrane region" description="Helical" evidence="1">
    <location>
        <begin position="59"/>
        <end position="85"/>
    </location>
</feature>
<dbReference type="RefSeq" id="WP_102373879.1">
    <property type="nucleotide sequence ID" value="NZ_JBBNOP010000010.1"/>
</dbReference>
<feature type="transmembrane region" description="Helical" evidence="1">
    <location>
        <begin position="6"/>
        <end position="27"/>
    </location>
</feature>
<protein>
    <submittedName>
        <fullName evidence="2">Uncharacterized protein</fullName>
    </submittedName>
</protein>
<evidence type="ECO:0000256" key="1">
    <source>
        <dbReference type="SAM" id="Phobius"/>
    </source>
</evidence>
<keyword evidence="3" id="KW-1185">Reference proteome</keyword>
<comment type="caution">
    <text evidence="2">The sequence shown here is derived from an EMBL/GenBank/DDBJ whole genome shotgun (WGS) entry which is preliminary data.</text>
</comment>
<evidence type="ECO:0000313" key="3">
    <source>
        <dbReference type="Proteomes" id="UP001487305"/>
    </source>
</evidence>
<dbReference type="EMBL" id="JBBNOP010000010">
    <property type="protein sequence ID" value="MEQ3363675.1"/>
    <property type="molecule type" value="Genomic_DNA"/>
</dbReference>
<accession>A0ABV1JF16</accession>
<gene>
    <name evidence="2" type="ORF">AAA083_11885</name>
</gene>
<keyword evidence="1" id="KW-0472">Membrane</keyword>
<keyword evidence="1" id="KW-0812">Transmembrane</keyword>
<name>A0ABV1JF16_9ACTN</name>
<evidence type="ECO:0000313" key="2">
    <source>
        <dbReference type="EMBL" id="MEQ3363675.1"/>
    </source>
</evidence>
<organism evidence="2 3">
    <name type="scientific">Raoultibacter massiliensis</name>
    <dbReference type="NCBI Taxonomy" id="1852371"/>
    <lineage>
        <taxon>Bacteria</taxon>
        <taxon>Bacillati</taxon>
        <taxon>Actinomycetota</taxon>
        <taxon>Coriobacteriia</taxon>
        <taxon>Eggerthellales</taxon>
        <taxon>Eggerthellaceae</taxon>
        <taxon>Raoultibacter</taxon>
    </lineage>
</organism>